<dbReference type="Proteomes" id="UP000215539">
    <property type="component" value="Chromosome 1"/>
</dbReference>
<evidence type="ECO:0000256" key="1">
    <source>
        <dbReference type="SAM" id="Phobius"/>
    </source>
</evidence>
<keyword evidence="1" id="KW-1133">Transmembrane helix</keyword>
<reference evidence="3 4" key="1">
    <citation type="submission" date="2017-06" db="EMBL/GenBank/DDBJ databases">
        <authorList>
            <consortium name="Pathogen Informatics"/>
        </authorList>
    </citation>
    <scope>NUCLEOTIDE SEQUENCE [LARGE SCALE GENOMIC DNA]</scope>
    <source>
        <strain evidence="3 4">NCTC12947</strain>
    </source>
</reference>
<dbReference type="Pfam" id="PF10263">
    <property type="entry name" value="SprT-like"/>
    <property type="match status" value="1"/>
</dbReference>
<dbReference type="AlphaFoldDB" id="A0AAX2GVC4"/>
<feature type="transmembrane region" description="Helical" evidence="1">
    <location>
        <begin position="32"/>
        <end position="51"/>
    </location>
</feature>
<evidence type="ECO:0000313" key="3">
    <source>
        <dbReference type="EMBL" id="SNV04477.1"/>
    </source>
</evidence>
<gene>
    <name evidence="3" type="ORF">SAMEA44541418_00434</name>
</gene>
<accession>A0AAX2GVC4</accession>
<organism evidence="3 4">
    <name type="scientific">Capnocytophaga haemolytica</name>
    <dbReference type="NCBI Taxonomy" id="45243"/>
    <lineage>
        <taxon>Bacteria</taxon>
        <taxon>Pseudomonadati</taxon>
        <taxon>Bacteroidota</taxon>
        <taxon>Flavobacteriia</taxon>
        <taxon>Flavobacteriales</taxon>
        <taxon>Flavobacteriaceae</taxon>
        <taxon>Capnocytophaga</taxon>
    </lineage>
</organism>
<evidence type="ECO:0000259" key="2">
    <source>
        <dbReference type="Pfam" id="PF10263"/>
    </source>
</evidence>
<dbReference type="InterPro" id="IPR006640">
    <property type="entry name" value="SprT-like_domain"/>
</dbReference>
<dbReference type="EMBL" id="LT906449">
    <property type="protein sequence ID" value="SNV04477.1"/>
    <property type="molecule type" value="Genomic_DNA"/>
</dbReference>
<keyword evidence="1" id="KW-0472">Membrane</keyword>
<keyword evidence="1" id="KW-0812">Transmembrane</keyword>
<protein>
    <submittedName>
        <fullName evidence="3">SprT-like family</fullName>
    </submittedName>
</protein>
<name>A0AAX2GVC4_9FLAO</name>
<feature type="domain" description="SprT-like" evidence="2">
    <location>
        <begin position="93"/>
        <end position="155"/>
    </location>
</feature>
<evidence type="ECO:0000313" key="4">
    <source>
        <dbReference type="Proteomes" id="UP000215539"/>
    </source>
</evidence>
<sequence length="257" mass="30453">MLFYLFVAAPFLIRIKYLFEVLQEAVERWKNVFFVFFFSVWQLIQIIFVYLQRSKSYSMNEILAKYLPMNAVMPCFELIREKNIYLKIVSERKTRHGDYRRLSSGQHLITMNATTNKYRFLITFVHEVAHLVAFETYGKRIKPHGAEWKYTFRQLMIPFIVPEVFPKQLLGVLQRHFRNPTASSDVDSALAIALKQYDAVSDLSFIYEIPIGSTFRTKDGRIFRKGQRRIKCYDCIELSTGRKYIFQPHAEVELIKS</sequence>
<dbReference type="GO" id="GO:0006950">
    <property type="term" value="P:response to stress"/>
    <property type="evidence" value="ECO:0007669"/>
    <property type="project" value="UniProtKB-ARBA"/>
</dbReference>
<proteinExistence type="predicted"/>